<dbReference type="RefSeq" id="WP_008839640.1">
    <property type="nucleotide sequence ID" value="NZ_AHAM01000271.1"/>
</dbReference>
<name>H0I0T3_9HYPH</name>
<protein>
    <recommendedName>
        <fullName evidence="7">NUDIX hydrolase</fullName>
    </recommendedName>
</protein>
<reference evidence="5 6" key="1">
    <citation type="journal article" date="2012" name="J. Bacteriol.">
        <title>Draft Genome Sequence of Mesorhizobium alhagi CCNWXJ12-2T, a Novel Salt-Resistant Species Isolated from the Desert of Northwestern China.</title>
        <authorList>
            <person name="Zhou M."/>
            <person name="Chen W."/>
            <person name="Chen H."/>
            <person name="Wei G."/>
        </authorList>
    </citation>
    <scope>NUCLEOTIDE SEQUENCE [LARGE SCALE GENOMIC DNA]</scope>
    <source>
        <strain evidence="5 6">CCNWXJ12-2</strain>
    </source>
</reference>
<dbReference type="GO" id="GO:0005737">
    <property type="term" value="C:cytoplasm"/>
    <property type="evidence" value="ECO:0007669"/>
    <property type="project" value="TreeGrafter"/>
</dbReference>
<dbReference type="Gene3D" id="3.90.79.10">
    <property type="entry name" value="Nucleoside Triphosphate Pyrophosphohydrolase"/>
    <property type="match status" value="1"/>
</dbReference>
<evidence type="ECO:0008006" key="7">
    <source>
        <dbReference type="Google" id="ProtNLM"/>
    </source>
</evidence>
<dbReference type="PANTHER" id="PTHR12629">
    <property type="entry name" value="DIPHOSPHOINOSITOL POLYPHOSPHATE PHOSPHOHYDROLASE"/>
    <property type="match status" value="1"/>
</dbReference>
<evidence type="ECO:0000256" key="2">
    <source>
        <dbReference type="ARBA" id="ARBA00022723"/>
    </source>
</evidence>
<dbReference type="Proteomes" id="UP000003250">
    <property type="component" value="Unassembled WGS sequence"/>
</dbReference>
<gene>
    <name evidence="5" type="ORF">MAXJ12_30352</name>
</gene>
<dbReference type="PANTHER" id="PTHR12629:SF0">
    <property type="entry name" value="DIPHOSPHOINOSITOL-POLYPHOSPHATE DIPHOSPHATASE"/>
    <property type="match status" value="1"/>
</dbReference>
<evidence type="ECO:0000256" key="3">
    <source>
        <dbReference type="ARBA" id="ARBA00022801"/>
    </source>
</evidence>
<dbReference type="GO" id="GO:0016462">
    <property type="term" value="F:pyrophosphatase activity"/>
    <property type="evidence" value="ECO:0007669"/>
    <property type="project" value="InterPro"/>
</dbReference>
<dbReference type="InterPro" id="IPR047198">
    <property type="entry name" value="DDP-like_NUDIX"/>
</dbReference>
<keyword evidence="3" id="KW-0378">Hydrolase</keyword>
<dbReference type="PATRIC" id="fig|1107882.3.peg.5872"/>
<dbReference type="AlphaFoldDB" id="H0I0T3"/>
<keyword evidence="4" id="KW-0460">Magnesium</keyword>
<dbReference type="EMBL" id="AHAM01000271">
    <property type="protein sequence ID" value="EHK53405.1"/>
    <property type="molecule type" value="Genomic_DNA"/>
</dbReference>
<organism evidence="5 6">
    <name type="scientific">Mesorhizobium alhagi CCNWXJ12-2</name>
    <dbReference type="NCBI Taxonomy" id="1107882"/>
    <lineage>
        <taxon>Bacteria</taxon>
        <taxon>Pseudomonadati</taxon>
        <taxon>Pseudomonadota</taxon>
        <taxon>Alphaproteobacteria</taxon>
        <taxon>Hyphomicrobiales</taxon>
        <taxon>Phyllobacteriaceae</taxon>
        <taxon>Allomesorhizobium</taxon>
    </lineage>
</organism>
<evidence type="ECO:0000313" key="6">
    <source>
        <dbReference type="Proteomes" id="UP000003250"/>
    </source>
</evidence>
<accession>H0I0T3</accession>
<dbReference type="GO" id="GO:0046872">
    <property type="term" value="F:metal ion binding"/>
    <property type="evidence" value="ECO:0007669"/>
    <property type="project" value="UniProtKB-KW"/>
</dbReference>
<dbReference type="InterPro" id="IPR015797">
    <property type="entry name" value="NUDIX_hydrolase-like_dom_sf"/>
</dbReference>
<comment type="cofactor">
    <cofactor evidence="1">
        <name>Mg(2+)</name>
        <dbReference type="ChEBI" id="CHEBI:18420"/>
    </cofactor>
</comment>
<proteinExistence type="predicted"/>
<dbReference type="CDD" id="cd04666">
    <property type="entry name" value="NUDIX_DIPP2_like_Nudt4"/>
    <property type="match status" value="1"/>
</dbReference>
<keyword evidence="6" id="KW-1185">Reference proteome</keyword>
<dbReference type="SUPFAM" id="SSF55811">
    <property type="entry name" value="Nudix"/>
    <property type="match status" value="1"/>
</dbReference>
<keyword evidence="2" id="KW-0479">Metal-binding</keyword>
<evidence type="ECO:0000256" key="1">
    <source>
        <dbReference type="ARBA" id="ARBA00001946"/>
    </source>
</evidence>
<sequence>MRKKKAKVFAKKGKTLRQVGALPYRIGPDGDIEVMLVTSRRKGRFILPKGWKMKGKTKPAAAAQEATEEAGVIGAPPESSVGRYRYQKRLGSVKAAIFVTIFPICVQRQLSKWPEQRERKRVWVKPSKAVTLIDEPGLAGLVADARCDGFRLGGAATNGTGEGKRASRA</sequence>
<evidence type="ECO:0000256" key="4">
    <source>
        <dbReference type="ARBA" id="ARBA00022842"/>
    </source>
</evidence>
<evidence type="ECO:0000313" key="5">
    <source>
        <dbReference type="EMBL" id="EHK53405.1"/>
    </source>
</evidence>